<gene>
    <name evidence="1" type="ORF">SI7747_UN021272</name>
</gene>
<accession>A0ABN7EAK2</accession>
<reference evidence="2" key="1">
    <citation type="journal article" date="2020" name="Sci. Rep.">
        <title>Chromosome-scale genome assembly for the duckweed Spirodela intermedia, integrating cytogenetic maps, PacBio and Oxford Nanopore libraries.</title>
        <authorList>
            <person name="Hoang P.T.N."/>
            <person name="Fiebig A."/>
            <person name="Novak P."/>
            <person name="Macas J."/>
            <person name="Cao H.X."/>
            <person name="Stepanenko A."/>
            <person name="Chen G."/>
            <person name="Borisjuk N."/>
            <person name="Scholz U."/>
            <person name="Schubert I."/>
        </authorList>
    </citation>
    <scope>NUCLEOTIDE SEQUENCE [LARGE SCALE GENOMIC DNA]</scope>
</reference>
<organism evidence="1 2">
    <name type="scientific">Spirodela intermedia</name>
    <name type="common">Intermediate duckweed</name>
    <dbReference type="NCBI Taxonomy" id="51605"/>
    <lineage>
        <taxon>Eukaryota</taxon>
        <taxon>Viridiplantae</taxon>
        <taxon>Streptophyta</taxon>
        <taxon>Embryophyta</taxon>
        <taxon>Tracheophyta</taxon>
        <taxon>Spermatophyta</taxon>
        <taxon>Magnoliopsida</taxon>
        <taxon>Liliopsida</taxon>
        <taxon>Araceae</taxon>
        <taxon>Lemnoideae</taxon>
        <taxon>Spirodela</taxon>
    </lineage>
</organism>
<comment type="caution">
    <text evidence="1">The sequence shown here is derived from an EMBL/GenBank/DDBJ whole genome shotgun (WGS) entry which is preliminary data.</text>
</comment>
<evidence type="ECO:0000313" key="1">
    <source>
        <dbReference type="EMBL" id="CAA6674914.1"/>
    </source>
</evidence>
<keyword evidence="2" id="KW-1185">Reference proteome</keyword>
<dbReference type="Proteomes" id="UP001189122">
    <property type="component" value="Unassembled WGS sequence"/>
</dbReference>
<sequence>MRPGTILTWPRRACHFQASSTARASRHTCRTSLAWRIEREIAALCNKDEDYGSIPVL</sequence>
<evidence type="ECO:0000313" key="2">
    <source>
        <dbReference type="Proteomes" id="UP001189122"/>
    </source>
</evidence>
<name>A0ABN7EAK2_SPIIN</name>
<proteinExistence type="predicted"/>
<dbReference type="EMBL" id="CACRZD030000175">
    <property type="protein sequence ID" value="CAA6674914.1"/>
    <property type="molecule type" value="Genomic_DNA"/>
</dbReference>
<protein>
    <submittedName>
        <fullName evidence="1">Uncharacterized protein</fullName>
    </submittedName>
</protein>